<evidence type="ECO:0000313" key="2">
    <source>
        <dbReference type="EMBL" id="TNV84949.1"/>
    </source>
</evidence>
<sequence>MSQRKSPTSSTMFVNKSILPSLENDYKTNNGFGHSKETLSHLDFIFSLYKQIDIQPLNARFQHISSVFLNVQQMKKVVNILSNLKPDDELIGPLIHFKKLIFLRTLILSIVNRQQLLFHKSEKIEEFDHLFADTPYYEALREIIFKYSDNLNDASISADKSPTSRRENNYAIQNLDLKMELSGQSYANDKQSEYRPGVDISIMEGTSVANYQANIPEAPLDDDLLDMNVPKLTSRVNRIISSNPISQFKVRYISTQKARPSLIRDAKTPKIRLADFQRMDYIQPQRYGKFVSNPNRRASQDIVKSALINTEIQSSAGDNSEFNDVLAFSILNKGELPVSDYCSQGIVAGGKYIHNSLSLKKVIQNINSKNHGDSQEIFAINTKATQNADETPSNSFRITSSTMYNSSQQSPIQNKQANLRRNITQFGRSSSRCRGDPKIHCRRPRFR</sequence>
<gene>
    <name evidence="2" type="ORF">FGO68_gene17368</name>
</gene>
<accession>A0A8J8T798</accession>
<proteinExistence type="predicted"/>
<evidence type="ECO:0000313" key="3">
    <source>
        <dbReference type="Proteomes" id="UP000785679"/>
    </source>
</evidence>
<feature type="region of interest" description="Disordered" evidence="1">
    <location>
        <begin position="428"/>
        <end position="447"/>
    </location>
</feature>
<dbReference type="EMBL" id="RRYP01002283">
    <property type="protein sequence ID" value="TNV84949.1"/>
    <property type="molecule type" value="Genomic_DNA"/>
</dbReference>
<reference evidence="2" key="1">
    <citation type="submission" date="2019-06" db="EMBL/GenBank/DDBJ databases">
        <authorList>
            <person name="Zheng W."/>
        </authorList>
    </citation>
    <scope>NUCLEOTIDE SEQUENCE</scope>
    <source>
        <strain evidence="2">QDHG01</strain>
    </source>
</reference>
<organism evidence="2 3">
    <name type="scientific">Halteria grandinella</name>
    <dbReference type="NCBI Taxonomy" id="5974"/>
    <lineage>
        <taxon>Eukaryota</taxon>
        <taxon>Sar</taxon>
        <taxon>Alveolata</taxon>
        <taxon>Ciliophora</taxon>
        <taxon>Intramacronucleata</taxon>
        <taxon>Spirotrichea</taxon>
        <taxon>Stichotrichia</taxon>
        <taxon>Sporadotrichida</taxon>
        <taxon>Halteriidae</taxon>
        <taxon>Halteria</taxon>
    </lineage>
</organism>
<keyword evidence="3" id="KW-1185">Reference proteome</keyword>
<dbReference type="Proteomes" id="UP000785679">
    <property type="component" value="Unassembled WGS sequence"/>
</dbReference>
<evidence type="ECO:0000256" key="1">
    <source>
        <dbReference type="SAM" id="MobiDB-lite"/>
    </source>
</evidence>
<dbReference type="AlphaFoldDB" id="A0A8J8T798"/>
<name>A0A8J8T798_HALGN</name>
<comment type="caution">
    <text evidence="2">The sequence shown here is derived from an EMBL/GenBank/DDBJ whole genome shotgun (WGS) entry which is preliminary data.</text>
</comment>
<protein>
    <submittedName>
        <fullName evidence="2">Uncharacterized protein</fullName>
    </submittedName>
</protein>